<reference evidence="1" key="1">
    <citation type="submission" date="2016-04" db="EMBL/GenBank/DDBJ databases">
        <authorList>
            <person name="Evans L.H."/>
            <person name="Alamgir A."/>
            <person name="Owens N."/>
            <person name="Weber N.D."/>
            <person name="Virtaneva K."/>
            <person name="Barbian K."/>
            <person name="Babar A."/>
            <person name="Rosenke K."/>
        </authorList>
    </citation>
    <scope>NUCLEOTIDE SEQUENCE</scope>
    <source>
        <strain evidence="1">86-1</strain>
    </source>
</reference>
<name>A0A212JNE8_9BACT</name>
<accession>A0A212JNE8</accession>
<organism evidence="1">
    <name type="scientific">uncultured Dysgonomonas sp</name>
    <dbReference type="NCBI Taxonomy" id="206096"/>
    <lineage>
        <taxon>Bacteria</taxon>
        <taxon>Pseudomonadati</taxon>
        <taxon>Bacteroidota</taxon>
        <taxon>Bacteroidia</taxon>
        <taxon>Bacteroidales</taxon>
        <taxon>Dysgonomonadaceae</taxon>
        <taxon>Dysgonomonas</taxon>
        <taxon>environmental samples</taxon>
    </lineage>
</organism>
<dbReference type="AlphaFoldDB" id="A0A212JNE8"/>
<proteinExistence type="predicted"/>
<dbReference type="EMBL" id="FLUM01000002">
    <property type="protein sequence ID" value="SBW00845.1"/>
    <property type="molecule type" value="Genomic_DNA"/>
</dbReference>
<gene>
    <name evidence="1" type="ORF">KL86DYS1_20301</name>
</gene>
<evidence type="ECO:0000313" key="1">
    <source>
        <dbReference type="EMBL" id="SBW00845.1"/>
    </source>
</evidence>
<sequence length="195" mass="22599">MRSLDLSKFPTIPHCQGILKYEIFDDFPELTKLGDISERIYGCSLFIGGEKDNKYPFLSEKAHLRAALNEFVSISEMLKVNYPDLAIEKTDYPLFHFLKELRVTNFHLKSIIPGNSKSRAYSQSLDKEIEMNPFIIADCNIKLFESNTNYSKHYKASNFHETVNWVAENQIQWGINCIIEETLKQYCVLIKSDIS</sequence>
<dbReference type="RefSeq" id="WP_296941482.1">
    <property type="nucleotide sequence ID" value="NZ_LT599032.1"/>
</dbReference>
<protein>
    <submittedName>
        <fullName evidence="1">Uncharacterized protein</fullName>
    </submittedName>
</protein>